<dbReference type="Proteomes" id="UP000597853">
    <property type="component" value="Unassembled WGS sequence"/>
</dbReference>
<organism evidence="1 2">
    <name type="scientific">Streptomyces pseudogriseolus</name>
    <name type="common">Streptomyces gancidicus</name>
    <name type="synonym">Streptomyces rubiginosus</name>
    <dbReference type="NCBI Taxonomy" id="36817"/>
    <lineage>
        <taxon>Bacteria</taxon>
        <taxon>Bacillati</taxon>
        <taxon>Actinomycetota</taxon>
        <taxon>Actinomycetes</taxon>
        <taxon>Kitasatosporales</taxon>
        <taxon>Streptomycetaceae</taxon>
        <taxon>Streptomyces</taxon>
        <taxon>Streptomyces pseudogriseolus group</taxon>
    </lineage>
</organism>
<name>A0ABQ2TAC2_STREZ</name>
<gene>
    <name evidence="1" type="ORF">GCM10010285_40140</name>
</gene>
<dbReference type="EMBL" id="BMTX01000012">
    <property type="protein sequence ID" value="GGS56801.1"/>
    <property type="molecule type" value="Genomic_DNA"/>
</dbReference>
<evidence type="ECO:0000313" key="2">
    <source>
        <dbReference type="Proteomes" id="UP000597853"/>
    </source>
</evidence>
<sequence>MRVVHGVEGGFGFWSPGTRGPFAEWLWHRIGRESPLSWATEIEREAEAAGVAAVELFFSFLDEFRADRDRAS</sequence>
<comment type="caution">
    <text evidence="1">The sequence shown here is derived from an EMBL/GenBank/DDBJ whole genome shotgun (WGS) entry which is preliminary data.</text>
</comment>
<reference evidence="2" key="1">
    <citation type="journal article" date="2019" name="Int. J. Syst. Evol. Microbiol.">
        <title>The Global Catalogue of Microorganisms (GCM) 10K type strain sequencing project: providing services to taxonomists for standard genome sequencing and annotation.</title>
        <authorList>
            <consortium name="The Broad Institute Genomics Platform"/>
            <consortium name="The Broad Institute Genome Sequencing Center for Infectious Disease"/>
            <person name="Wu L."/>
            <person name="Ma J."/>
        </authorList>
    </citation>
    <scope>NUCLEOTIDE SEQUENCE [LARGE SCALE GENOMIC DNA]</scope>
    <source>
        <strain evidence="2">JCM 4416</strain>
    </source>
</reference>
<keyword evidence="2" id="KW-1185">Reference proteome</keyword>
<accession>A0ABQ2TAC2</accession>
<protein>
    <submittedName>
        <fullName evidence="1">Uncharacterized protein</fullName>
    </submittedName>
</protein>
<proteinExistence type="predicted"/>
<evidence type="ECO:0000313" key="1">
    <source>
        <dbReference type="EMBL" id="GGS56801.1"/>
    </source>
</evidence>